<feature type="compositionally biased region" description="Basic and acidic residues" evidence="2">
    <location>
        <begin position="841"/>
        <end position="858"/>
    </location>
</feature>
<feature type="compositionally biased region" description="Acidic residues" evidence="2">
    <location>
        <begin position="1"/>
        <end position="11"/>
    </location>
</feature>
<feature type="region of interest" description="Disordered" evidence="2">
    <location>
        <begin position="1"/>
        <end position="65"/>
    </location>
</feature>
<feature type="compositionally biased region" description="Gly residues" evidence="2">
    <location>
        <begin position="755"/>
        <end position="768"/>
    </location>
</feature>
<dbReference type="Proteomes" id="UP001190700">
    <property type="component" value="Unassembled WGS sequence"/>
</dbReference>
<feature type="region of interest" description="Disordered" evidence="2">
    <location>
        <begin position="1117"/>
        <end position="1169"/>
    </location>
</feature>
<feature type="coiled-coil region" evidence="1">
    <location>
        <begin position="1468"/>
        <end position="1538"/>
    </location>
</feature>
<evidence type="ECO:0000256" key="1">
    <source>
        <dbReference type="SAM" id="Coils"/>
    </source>
</evidence>
<keyword evidence="3" id="KW-1133">Transmembrane helix</keyword>
<dbReference type="PANTHER" id="PTHR43941:SF1">
    <property type="entry name" value="STRUCTURAL MAINTENANCE OF CHROMOSOMES PROTEIN 2"/>
    <property type="match status" value="1"/>
</dbReference>
<feature type="compositionally biased region" description="Basic and acidic residues" evidence="2">
    <location>
        <begin position="950"/>
        <end position="974"/>
    </location>
</feature>
<evidence type="ECO:0000256" key="3">
    <source>
        <dbReference type="SAM" id="Phobius"/>
    </source>
</evidence>
<dbReference type="PANTHER" id="PTHR43941">
    <property type="entry name" value="STRUCTURAL MAINTENANCE OF CHROMOSOMES PROTEIN 2"/>
    <property type="match status" value="1"/>
</dbReference>
<evidence type="ECO:0000313" key="5">
    <source>
        <dbReference type="Proteomes" id="UP001190700"/>
    </source>
</evidence>
<feature type="compositionally biased region" description="Basic and acidic residues" evidence="2">
    <location>
        <begin position="771"/>
        <end position="780"/>
    </location>
</feature>
<feature type="non-terminal residue" evidence="4">
    <location>
        <position position="1570"/>
    </location>
</feature>
<keyword evidence="3" id="KW-0472">Membrane</keyword>
<dbReference type="GO" id="GO:0007076">
    <property type="term" value="P:mitotic chromosome condensation"/>
    <property type="evidence" value="ECO:0007669"/>
    <property type="project" value="TreeGrafter"/>
</dbReference>
<feature type="coiled-coil region" evidence="1">
    <location>
        <begin position="1328"/>
        <end position="1362"/>
    </location>
</feature>
<dbReference type="EMBL" id="LGRX02011057">
    <property type="protein sequence ID" value="KAK3269323.1"/>
    <property type="molecule type" value="Genomic_DNA"/>
</dbReference>
<feature type="compositionally biased region" description="Polar residues" evidence="2">
    <location>
        <begin position="1234"/>
        <end position="1247"/>
    </location>
</feature>
<name>A0AAE0G0K9_9CHLO</name>
<organism evidence="4 5">
    <name type="scientific">Cymbomonas tetramitiformis</name>
    <dbReference type="NCBI Taxonomy" id="36881"/>
    <lineage>
        <taxon>Eukaryota</taxon>
        <taxon>Viridiplantae</taxon>
        <taxon>Chlorophyta</taxon>
        <taxon>Pyramimonadophyceae</taxon>
        <taxon>Pyramimonadales</taxon>
        <taxon>Pyramimonadaceae</taxon>
        <taxon>Cymbomonas</taxon>
    </lineage>
</organism>
<keyword evidence="1" id="KW-0175">Coiled coil</keyword>
<sequence length="1570" mass="166185">MQSDLTAEEEEPGSRTAGSPGQLHPVEPAEQKSRAEGSQVLQTVEALSRTPEQPRTTRGRQSSLEALSEAGIVHKVMREGVAAEQPSDEPSSRQVLSRRMGSYAWDKRLFGSACPGAALLLCVFICSFLCMRSNRDAITKKVKGAVTRGAEQLEEQATGLSDDLASAEGAEGEVGTSARQAEGSAGEYTTEGAGIAAPKSTTDTRGVASLGDGAARLRAETEGVEAAEAGTAEGVDGTDMQEVVESGTAEGVDGTDMQEEVEEVEPRRPAVTDDGQADERLVHAFLSTALPRAFHCGVLREAAARRHSLVTNRSLVTDAVGRGSGLAEQVTHAMDDAVARLMGITGQERKQLKESMAQVAKMEKELAAMRERLRAAQAEAEGLRAQLEVPQVVRAGSSEAERSRAVQGAVEERGPHDVEAGRMGEEVVGAQEGRIAGADAEEAGERVRAEVGSLDEEPARRSAEAGAVMTATAGMAVGAGGLDRQEVAAEEGEELRAEVLSLREEVVRVRAEAEAAEAARADMAVEVGGLDRQEVSAEEGEELRAEVSSLREEVARVRAEAEAAEAARADMAVEVGTAPLAEGEKASVLVEAQAAVQSGQLERLPSGAGSMERAESLDAVALQERVEELLQRLAESEGEKEALARELEQATQVQSERMREELAVAKTETSGAAREEEAEEQARRRSAQRGDEAGRRRDELAEFEARIADTEAGMGMQPSEDAEGDRDTEVQRLRREVGRLEEEAARLRAEAGGLKTVGGGMAEGGAGTQEGKTEEEGEELRAEVSSLREEVTRVRAEAEAAEAARADIAVDVGGLDRQEMSAEEGEELRAEVSSLREEVTRVRRNETGREYQRKEEVRSYGVKYHPSQAAEAARAGMVDDVGTASMPSAKGEQEDQERELEQTGHSDAGQAAGRASVSEATQSSDVRSTEAQSPSLEGPRKRGIFGRLFRRGEQKAEEKDDAGRAQRRAAEEPGSRTAGSPGQLHPVEPAEQKSRAEGSQVLQTVEALSRTPEQPRTTRGRQSSLEALSEAGIVHKVMREGVTAEQPSDEPSSRQVLSRGMGSYAWDKRLFGSACPGAALLLCVFICSFLCMRSNRDAITKKVKGAVTRGAEQLEEQATGLSDDLASAEGAEGEVGTSARQAEGSAGEYTTEDAGIAAPKSTTDTRGVASLGDGAARLRAETEGVEAAEVGTAEGVDGTDMQEVVESGTAEGVDGTDMQEEVEEVEPQRPAVTDDSQTEAGRSAGVSSCAGQADERLVHAFLSTALPRAFHCGVLREAAARRHSLVTNRSLVTDAVGQGSGLAEQVTHAMDDAVARLMGITGQERKQLKESMAQVAKMEKELAAMRGRLRAAQAEAEGLRAQLEVPQVVRAGSSEAERSRAVQGAVEERGPHDVEAGRMGEEVVGAQEGRIAGADADEAGERVRAEVGSLDEEPARRSAEAGAVMTATAGMAVGAGGLDRQEVAAEEGEELRAEVLSLREEVVRVRAEAEAAEAARADMAMAVGTTPSEEGEELRVEVSSLREEVTRVRAEAEAAEAARADIAVDVGGLDRQEVVAEEGEELRAEVSSLR</sequence>
<feature type="region of interest" description="Disordered" evidence="2">
    <location>
        <begin position="755"/>
        <end position="780"/>
    </location>
</feature>
<feature type="region of interest" description="Disordered" evidence="2">
    <location>
        <begin position="650"/>
        <end position="729"/>
    </location>
</feature>
<feature type="region of interest" description="Disordered" evidence="2">
    <location>
        <begin position="156"/>
        <end position="187"/>
    </location>
</feature>
<dbReference type="GO" id="GO:0000793">
    <property type="term" value="C:condensed chromosome"/>
    <property type="evidence" value="ECO:0007669"/>
    <property type="project" value="TreeGrafter"/>
</dbReference>
<keyword evidence="5" id="KW-1185">Reference proteome</keyword>
<feature type="compositionally biased region" description="Polar residues" evidence="2">
    <location>
        <begin position="918"/>
        <end position="935"/>
    </location>
</feature>
<feature type="region of interest" description="Disordered" evidence="2">
    <location>
        <begin position="1210"/>
        <end position="1247"/>
    </location>
</feature>
<feature type="compositionally biased region" description="Polar residues" evidence="2">
    <location>
        <begin position="50"/>
        <end position="65"/>
    </location>
</feature>
<evidence type="ECO:0000313" key="4">
    <source>
        <dbReference type="EMBL" id="KAK3269323.1"/>
    </source>
</evidence>
<proteinExistence type="predicted"/>
<feature type="region of interest" description="Disordered" evidence="2">
    <location>
        <begin position="841"/>
        <end position="1027"/>
    </location>
</feature>
<feature type="coiled-coil region" evidence="1">
    <location>
        <begin position="492"/>
        <end position="574"/>
    </location>
</feature>
<dbReference type="GO" id="GO:0000796">
    <property type="term" value="C:condensin complex"/>
    <property type="evidence" value="ECO:0007669"/>
    <property type="project" value="TreeGrafter"/>
</dbReference>
<gene>
    <name evidence="4" type="ORF">CYMTET_22232</name>
</gene>
<protein>
    <recommendedName>
        <fullName evidence="6">Transmembrane protein</fullName>
    </recommendedName>
</protein>
<keyword evidence="3" id="KW-0812">Transmembrane</keyword>
<dbReference type="GO" id="GO:0000785">
    <property type="term" value="C:chromatin"/>
    <property type="evidence" value="ECO:0007669"/>
    <property type="project" value="TreeGrafter"/>
</dbReference>
<accession>A0AAE0G0K9</accession>
<evidence type="ECO:0008006" key="6">
    <source>
        <dbReference type="Google" id="ProtNLM"/>
    </source>
</evidence>
<dbReference type="GO" id="GO:0003682">
    <property type="term" value="F:chromatin binding"/>
    <property type="evidence" value="ECO:0007669"/>
    <property type="project" value="TreeGrafter"/>
</dbReference>
<evidence type="ECO:0000256" key="2">
    <source>
        <dbReference type="SAM" id="MobiDB-lite"/>
    </source>
</evidence>
<feature type="compositionally biased region" description="Basic and acidic residues" evidence="2">
    <location>
        <begin position="680"/>
        <end position="709"/>
    </location>
</feature>
<feature type="coiled-coil region" evidence="1">
    <location>
        <begin position="352"/>
        <end position="386"/>
    </location>
</feature>
<feature type="transmembrane region" description="Helical" evidence="3">
    <location>
        <begin position="109"/>
        <end position="131"/>
    </location>
</feature>
<feature type="compositionally biased region" description="Polar residues" evidence="2">
    <location>
        <begin position="1011"/>
        <end position="1026"/>
    </location>
</feature>
<comment type="caution">
    <text evidence="4">The sequence shown here is derived from an EMBL/GenBank/DDBJ whole genome shotgun (WGS) entry which is preliminary data.</text>
</comment>
<reference evidence="4 5" key="1">
    <citation type="journal article" date="2015" name="Genome Biol. Evol.">
        <title>Comparative Genomics of a Bacterivorous Green Alga Reveals Evolutionary Causalities and Consequences of Phago-Mixotrophic Mode of Nutrition.</title>
        <authorList>
            <person name="Burns J.A."/>
            <person name="Paasch A."/>
            <person name="Narechania A."/>
            <person name="Kim E."/>
        </authorList>
    </citation>
    <scope>NUCLEOTIDE SEQUENCE [LARGE SCALE GENOMIC DNA]</scope>
    <source>
        <strain evidence="4 5">PLY_AMNH</strain>
    </source>
</reference>